<dbReference type="CDD" id="cd18186">
    <property type="entry name" value="BTB_POZ_ZBTB_KLHL-like"/>
    <property type="match status" value="1"/>
</dbReference>
<name>A0ABR3CBT4_9PEZI</name>
<feature type="domain" description="BTB" evidence="1">
    <location>
        <begin position="23"/>
        <end position="93"/>
    </location>
</feature>
<sequence>MASEDKYALAPDLGGLFNSERYSDLRINDSNGLSYNVHRAIVCGQSPVLANACKPEHGFKEATTGTVDLPNDEPEAVKAMLVFLYTGSYTTKGHAHPLLLSAQAYAMGEVYQIPKLKAFSCHAFSALAATGWQSPDFADAVDVVYGCTPPGGDQDGMRRAAVHVVCEHFHALADMPDFRDVLETHADLAKDVLYHLARLNPGGLIRKNYQCWSKKLGNHFVQLDVDLGASLGTVLVCPQCQVPRTLKEWQMALL</sequence>
<proteinExistence type="predicted"/>
<dbReference type="EMBL" id="JAJVCZ030000007">
    <property type="protein sequence ID" value="KAL0258085.1"/>
    <property type="molecule type" value="Genomic_DNA"/>
</dbReference>
<dbReference type="Pfam" id="PF00651">
    <property type="entry name" value="BTB"/>
    <property type="match status" value="1"/>
</dbReference>
<dbReference type="SUPFAM" id="SSF54695">
    <property type="entry name" value="POZ domain"/>
    <property type="match status" value="1"/>
</dbReference>
<protein>
    <recommendedName>
        <fullName evidence="1">BTB domain-containing protein</fullName>
    </recommendedName>
</protein>
<dbReference type="Proteomes" id="UP001430584">
    <property type="component" value="Unassembled WGS sequence"/>
</dbReference>
<dbReference type="Gene3D" id="3.30.710.10">
    <property type="entry name" value="Potassium Channel Kv1.1, Chain A"/>
    <property type="match status" value="1"/>
</dbReference>
<dbReference type="InterPro" id="IPR000210">
    <property type="entry name" value="BTB/POZ_dom"/>
</dbReference>
<dbReference type="PANTHER" id="PTHR47843:SF5">
    <property type="entry name" value="BTB_POZ DOMAIN PROTEIN"/>
    <property type="match status" value="1"/>
</dbReference>
<dbReference type="PANTHER" id="PTHR47843">
    <property type="entry name" value="BTB DOMAIN-CONTAINING PROTEIN-RELATED"/>
    <property type="match status" value="1"/>
</dbReference>
<reference evidence="2 3" key="1">
    <citation type="submission" date="2024-02" db="EMBL/GenBank/DDBJ databases">
        <title>De novo assembly and annotation of 12 fungi associated with fruit tree decline syndrome in Ontario, Canada.</title>
        <authorList>
            <person name="Sulman M."/>
            <person name="Ellouze W."/>
            <person name="Ilyukhin E."/>
        </authorList>
    </citation>
    <scope>NUCLEOTIDE SEQUENCE [LARGE SCALE GENOMIC DNA]</scope>
    <source>
        <strain evidence="2 3">FDS-637</strain>
    </source>
</reference>
<dbReference type="PROSITE" id="PS50097">
    <property type="entry name" value="BTB"/>
    <property type="match status" value="1"/>
</dbReference>
<evidence type="ECO:0000259" key="1">
    <source>
        <dbReference type="PROSITE" id="PS50097"/>
    </source>
</evidence>
<gene>
    <name evidence="2" type="ORF">SLS55_007256</name>
</gene>
<dbReference type="InterPro" id="IPR011333">
    <property type="entry name" value="SKP1/BTB/POZ_sf"/>
</dbReference>
<evidence type="ECO:0000313" key="3">
    <source>
        <dbReference type="Proteomes" id="UP001430584"/>
    </source>
</evidence>
<evidence type="ECO:0000313" key="2">
    <source>
        <dbReference type="EMBL" id="KAL0258085.1"/>
    </source>
</evidence>
<comment type="caution">
    <text evidence="2">The sequence shown here is derived from an EMBL/GenBank/DDBJ whole genome shotgun (WGS) entry which is preliminary data.</text>
</comment>
<dbReference type="GeneID" id="92011341"/>
<organism evidence="2 3">
    <name type="scientific">Diplodia seriata</name>
    <dbReference type="NCBI Taxonomy" id="420778"/>
    <lineage>
        <taxon>Eukaryota</taxon>
        <taxon>Fungi</taxon>
        <taxon>Dikarya</taxon>
        <taxon>Ascomycota</taxon>
        <taxon>Pezizomycotina</taxon>
        <taxon>Dothideomycetes</taxon>
        <taxon>Dothideomycetes incertae sedis</taxon>
        <taxon>Botryosphaeriales</taxon>
        <taxon>Botryosphaeriaceae</taxon>
        <taxon>Diplodia</taxon>
    </lineage>
</organism>
<accession>A0ABR3CBT4</accession>
<dbReference type="RefSeq" id="XP_066631114.1">
    <property type="nucleotide sequence ID" value="XM_066778677.1"/>
</dbReference>
<keyword evidence="3" id="KW-1185">Reference proteome</keyword>